<feature type="transmembrane region" description="Helical" evidence="5">
    <location>
        <begin position="162"/>
        <end position="180"/>
    </location>
</feature>
<feature type="transmembrane region" description="Helical" evidence="5">
    <location>
        <begin position="278"/>
        <end position="298"/>
    </location>
</feature>
<comment type="caution">
    <text evidence="6">The sequence shown here is derived from an EMBL/GenBank/DDBJ whole genome shotgun (WGS) entry which is preliminary data.</text>
</comment>
<keyword evidence="7" id="KW-1185">Reference proteome</keyword>
<keyword evidence="4 5" id="KW-0472">Membrane</keyword>
<dbReference type="Proteomes" id="UP001190700">
    <property type="component" value="Unassembled WGS sequence"/>
</dbReference>
<sequence>MGSVGDPLGWGPPPALQYRYVTADRDDPARPEFASRAIEAAVDLKALAVQHPLFAKTWLQDFSVDEIQFPPTEVPVPKYRGVSHQAAFYASILPSIGLAALALHQDNDTLFPVISFSIVQIFMFLTSGVLHRGPPFFSSLSADRQEWPKSISTTLLKLDHSMIFLNIVGVAAGLGALVCHGPERDQLVHVASAGAAVGIAMEVLFTEDIPKWLDSVIAAGLGIYLGLLVLPSLMELNPHDLFLFWTGSAFYIGGAVVYGKQSPNPAPGLFEFHEVFHLLHILGVVTYYELMYSLIFWWRVACFGTLHRDGIRDEDQQTAFITEDIGFAPLFTLDNAALPIRVEANNILFSTLELLINPYSPATEWMDSSNSAFPSLRICTPHAAIW</sequence>
<gene>
    <name evidence="6" type="ORF">CYMTET_27403</name>
</gene>
<feature type="transmembrane region" description="Helical" evidence="5">
    <location>
        <begin position="86"/>
        <end position="103"/>
    </location>
</feature>
<evidence type="ECO:0000256" key="4">
    <source>
        <dbReference type="ARBA" id="ARBA00023136"/>
    </source>
</evidence>
<keyword evidence="2 5" id="KW-0812">Transmembrane</keyword>
<dbReference type="GO" id="GO:0009744">
    <property type="term" value="P:response to sucrose"/>
    <property type="evidence" value="ECO:0007669"/>
    <property type="project" value="UniProtKB-ARBA"/>
</dbReference>
<dbReference type="EMBL" id="LGRX02015022">
    <property type="protein sequence ID" value="KAK3263815.1"/>
    <property type="molecule type" value="Genomic_DNA"/>
</dbReference>
<name>A0AAE0FQ53_9CHLO</name>
<reference evidence="6 7" key="1">
    <citation type="journal article" date="2015" name="Genome Biol. Evol.">
        <title>Comparative Genomics of a Bacterivorous Green Alga Reveals Evolutionary Causalities and Consequences of Phago-Mixotrophic Mode of Nutrition.</title>
        <authorList>
            <person name="Burns J.A."/>
            <person name="Paasch A."/>
            <person name="Narechania A."/>
            <person name="Kim E."/>
        </authorList>
    </citation>
    <scope>NUCLEOTIDE SEQUENCE [LARGE SCALE GENOMIC DNA]</scope>
    <source>
        <strain evidence="6 7">PLY_AMNH</strain>
    </source>
</reference>
<feature type="transmembrane region" description="Helical" evidence="5">
    <location>
        <begin position="110"/>
        <end position="130"/>
    </location>
</feature>
<feature type="transmembrane region" description="Helical" evidence="5">
    <location>
        <begin position="242"/>
        <end position="258"/>
    </location>
</feature>
<evidence type="ECO:0000256" key="1">
    <source>
        <dbReference type="ARBA" id="ARBA00004141"/>
    </source>
</evidence>
<evidence type="ECO:0000313" key="6">
    <source>
        <dbReference type="EMBL" id="KAK3263815.1"/>
    </source>
</evidence>
<evidence type="ECO:0000256" key="3">
    <source>
        <dbReference type="ARBA" id="ARBA00022989"/>
    </source>
</evidence>
<comment type="subcellular location">
    <subcellularLocation>
        <location evidence="1">Membrane</location>
        <topology evidence="1">Multi-pass membrane protein</topology>
    </subcellularLocation>
</comment>
<accession>A0AAE0FQ53</accession>
<dbReference type="Pfam" id="PF03006">
    <property type="entry name" value="HlyIII"/>
    <property type="match status" value="1"/>
</dbReference>
<dbReference type="InterPro" id="IPR004254">
    <property type="entry name" value="AdipoR/HlyIII-related"/>
</dbReference>
<organism evidence="6 7">
    <name type="scientific">Cymbomonas tetramitiformis</name>
    <dbReference type="NCBI Taxonomy" id="36881"/>
    <lineage>
        <taxon>Eukaryota</taxon>
        <taxon>Viridiplantae</taxon>
        <taxon>Chlorophyta</taxon>
        <taxon>Pyramimonadophyceae</taxon>
        <taxon>Pyramimonadales</taxon>
        <taxon>Pyramimonadaceae</taxon>
        <taxon>Cymbomonas</taxon>
    </lineage>
</organism>
<proteinExistence type="predicted"/>
<evidence type="ECO:0000256" key="2">
    <source>
        <dbReference type="ARBA" id="ARBA00022692"/>
    </source>
</evidence>
<keyword evidence="3 5" id="KW-1133">Transmembrane helix</keyword>
<dbReference type="GO" id="GO:0016020">
    <property type="term" value="C:membrane"/>
    <property type="evidence" value="ECO:0007669"/>
    <property type="project" value="UniProtKB-SubCell"/>
</dbReference>
<evidence type="ECO:0000313" key="7">
    <source>
        <dbReference type="Proteomes" id="UP001190700"/>
    </source>
</evidence>
<feature type="transmembrane region" description="Helical" evidence="5">
    <location>
        <begin position="212"/>
        <end position="230"/>
    </location>
</feature>
<feature type="transmembrane region" description="Helical" evidence="5">
    <location>
        <begin position="187"/>
        <end position="206"/>
    </location>
</feature>
<evidence type="ECO:0000256" key="5">
    <source>
        <dbReference type="SAM" id="Phobius"/>
    </source>
</evidence>
<dbReference type="AlphaFoldDB" id="A0AAE0FQ53"/>
<protein>
    <submittedName>
        <fullName evidence="6">Uncharacterized protein</fullName>
    </submittedName>
</protein>